<evidence type="ECO:0000313" key="1">
    <source>
        <dbReference type="EMBL" id="KAA8643631.1"/>
    </source>
</evidence>
<proteinExistence type="predicted"/>
<dbReference type="OrthoDB" id="5384804at2759"/>
<dbReference type="EMBL" id="QUQM01000005">
    <property type="protein sequence ID" value="KAA8643631.1"/>
    <property type="molecule type" value="Genomic_DNA"/>
</dbReference>
<dbReference type="AlphaFoldDB" id="A0A4S3J4G1"/>
<evidence type="ECO:0000313" key="4">
    <source>
        <dbReference type="Proteomes" id="UP000324241"/>
    </source>
</evidence>
<dbReference type="RefSeq" id="XP_033422993.1">
    <property type="nucleotide sequence ID" value="XM_033574975.1"/>
</dbReference>
<reference evidence="2 3" key="1">
    <citation type="submission" date="2019-03" db="EMBL/GenBank/DDBJ databases">
        <title>The genome sequence of a newly discovered highly antifungal drug resistant Aspergillus species, Aspergillus tanneri NIH 1004.</title>
        <authorList>
            <person name="Mounaud S."/>
            <person name="Singh I."/>
            <person name="Joardar V."/>
            <person name="Pakala S."/>
            <person name="Pakala S."/>
            <person name="Venepally P."/>
            <person name="Hoover J."/>
            <person name="Nierman W."/>
            <person name="Chung J."/>
            <person name="Losada L."/>
        </authorList>
    </citation>
    <scope>NUCLEOTIDE SEQUENCE [LARGE SCALE GENOMIC DNA]</scope>
    <source>
        <strain evidence="2 3">NIH1004</strain>
    </source>
</reference>
<dbReference type="VEuPathDB" id="FungiDB:EYZ11_010784"/>
<evidence type="ECO:0000313" key="3">
    <source>
        <dbReference type="Proteomes" id="UP000308092"/>
    </source>
</evidence>
<gene>
    <name evidence="1" type="ORF">ATNIH1004_010400</name>
    <name evidence="2" type="ORF">EYZ11_010784</name>
</gene>
<sequence length="163" mass="19357">MCETRNIYPVGGGEVCLWPNNTTEFGWIRFHDMRVASTSADVIELLIFTCHWKQASKRKLAWDPEKKSDYLKQCLFFAYGFPGRVGMVDSRESPDTSYTVELMLQRYPAIPGQYWHKIWRDYRHNKWKTDARWKVLSWKFSEQEIVNRHLELSGQAVMAFLQQ</sequence>
<accession>A0A4S3J4G1</accession>
<organism evidence="2 3">
    <name type="scientific">Aspergillus tanneri</name>
    <dbReference type="NCBI Taxonomy" id="1220188"/>
    <lineage>
        <taxon>Eukaryota</taxon>
        <taxon>Fungi</taxon>
        <taxon>Dikarya</taxon>
        <taxon>Ascomycota</taxon>
        <taxon>Pezizomycotina</taxon>
        <taxon>Eurotiomycetes</taxon>
        <taxon>Eurotiomycetidae</taxon>
        <taxon>Eurotiales</taxon>
        <taxon>Aspergillaceae</taxon>
        <taxon>Aspergillus</taxon>
        <taxon>Aspergillus subgen. Circumdati</taxon>
    </lineage>
</organism>
<name>A0A4S3J4G1_9EURO</name>
<dbReference type="GeneID" id="54333102"/>
<protein>
    <submittedName>
        <fullName evidence="2">Uncharacterized protein</fullName>
    </submittedName>
</protein>
<comment type="caution">
    <text evidence="2">The sequence shown here is derived from an EMBL/GenBank/DDBJ whole genome shotgun (WGS) entry which is preliminary data.</text>
</comment>
<keyword evidence="3" id="KW-1185">Reference proteome</keyword>
<dbReference type="Proteomes" id="UP000324241">
    <property type="component" value="Unassembled WGS sequence"/>
</dbReference>
<reference evidence="1 4" key="2">
    <citation type="submission" date="2019-08" db="EMBL/GenBank/DDBJ databases">
        <title>The genome sequence of a newly discovered highly antifungal drug resistant Aspergillus species, Aspergillus tanneri NIH 1004.</title>
        <authorList>
            <person name="Mounaud S."/>
            <person name="Singh I."/>
            <person name="Joardar V."/>
            <person name="Pakala S."/>
            <person name="Pakala S."/>
            <person name="Venepally P."/>
            <person name="Chung J.K."/>
            <person name="Losada L."/>
            <person name="Nierman W.C."/>
        </authorList>
    </citation>
    <scope>NUCLEOTIDE SEQUENCE [LARGE SCALE GENOMIC DNA]</scope>
    <source>
        <strain evidence="1 4">NIH1004</strain>
    </source>
</reference>
<dbReference type="Proteomes" id="UP000308092">
    <property type="component" value="Unassembled WGS sequence"/>
</dbReference>
<dbReference type="EMBL" id="SOSA01000607">
    <property type="protein sequence ID" value="THC89763.1"/>
    <property type="molecule type" value="Genomic_DNA"/>
</dbReference>
<evidence type="ECO:0000313" key="2">
    <source>
        <dbReference type="EMBL" id="THC89763.1"/>
    </source>
</evidence>